<dbReference type="eggNOG" id="ENOG502R15A">
    <property type="taxonomic scope" value="Eukaryota"/>
</dbReference>
<name>A8NIA1_COPC7</name>
<dbReference type="InParanoid" id="A8NIA1"/>
<dbReference type="GeneID" id="6010451"/>
<dbReference type="PANTHER" id="PTHR10039">
    <property type="entry name" value="AMELOGENIN"/>
    <property type="match status" value="1"/>
</dbReference>
<dbReference type="RefSeq" id="XP_001833947.2">
    <property type="nucleotide sequence ID" value="XM_001833895.2"/>
</dbReference>
<dbReference type="InterPro" id="IPR056884">
    <property type="entry name" value="NPHP3-like_N"/>
</dbReference>
<dbReference type="OMA" id="ITQACEN"/>
<evidence type="ECO:0000259" key="2">
    <source>
        <dbReference type="Pfam" id="PF24883"/>
    </source>
</evidence>
<proteinExistence type="predicted"/>
<protein>
    <submittedName>
        <fullName evidence="3">NWD2</fullName>
    </submittedName>
</protein>
<keyword evidence="4" id="KW-1185">Reference proteome</keyword>
<dbReference type="EMBL" id="AACS02000010">
    <property type="protein sequence ID" value="EAU87977.2"/>
    <property type="molecule type" value="Genomic_DNA"/>
</dbReference>
<dbReference type="VEuPathDB" id="FungiDB:CC1G_01624"/>
<dbReference type="KEGG" id="cci:CC1G_01624"/>
<evidence type="ECO:0000256" key="1">
    <source>
        <dbReference type="ARBA" id="ARBA00022737"/>
    </source>
</evidence>
<dbReference type="HOGENOM" id="CLU_000288_6_10_1"/>
<organism evidence="3 4">
    <name type="scientific">Coprinopsis cinerea (strain Okayama-7 / 130 / ATCC MYA-4618 / FGSC 9003)</name>
    <name type="common">Inky cap fungus</name>
    <name type="synonym">Hormographiella aspergillata</name>
    <dbReference type="NCBI Taxonomy" id="240176"/>
    <lineage>
        <taxon>Eukaryota</taxon>
        <taxon>Fungi</taxon>
        <taxon>Dikarya</taxon>
        <taxon>Basidiomycota</taxon>
        <taxon>Agaricomycotina</taxon>
        <taxon>Agaricomycetes</taxon>
        <taxon>Agaricomycetidae</taxon>
        <taxon>Agaricales</taxon>
        <taxon>Agaricineae</taxon>
        <taxon>Psathyrellaceae</taxon>
        <taxon>Coprinopsis</taxon>
    </lineage>
</organism>
<dbReference type="Proteomes" id="UP000001861">
    <property type="component" value="Unassembled WGS sequence"/>
</dbReference>
<dbReference type="SUPFAM" id="SSF52540">
    <property type="entry name" value="P-loop containing nucleoside triphosphate hydrolases"/>
    <property type="match status" value="1"/>
</dbReference>
<dbReference type="OrthoDB" id="5967843at2759"/>
<dbReference type="AlphaFoldDB" id="A8NIA1"/>
<dbReference type="InterPro" id="IPR027417">
    <property type="entry name" value="P-loop_NTPase"/>
</dbReference>
<dbReference type="Pfam" id="PF24883">
    <property type="entry name" value="NPHP3_N"/>
    <property type="match status" value="1"/>
</dbReference>
<feature type="domain" description="Nephrocystin 3-like N-terminal" evidence="2">
    <location>
        <begin position="110"/>
        <end position="266"/>
    </location>
</feature>
<evidence type="ECO:0000313" key="3">
    <source>
        <dbReference type="EMBL" id="EAU87977.2"/>
    </source>
</evidence>
<keyword evidence="1" id="KW-0677">Repeat</keyword>
<dbReference type="Gene3D" id="3.40.50.300">
    <property type="entry name" value="P-loop containing nucleotide triphosphate hydrolases"/>
    <property type="match status" value="1"/>
</dbReference>
<gene>
    <name evidence="3" type="ORF">CC1G_01624</name>
</gene>
<reference evidence="3 4" key="1">
    <citation type="journal article" date="2010" name="Proc. Natl. Acad. Sci. U.S.A.">
        <title>Insights into evolution of multicellular fungi from the assembled chromosomes of the mushroom Coprinopsis cinerea (Coprinus cinereus).</title>
        <authorList>
            <person name="Stajich J.E."/>
            <person name="Wilke S.K."/>
            <person name="Ahren D."/>
            <person name="Au C.H."/>
            <person name="Birren B.W."/>
            <person name="Borodovsky M."/>
            <person name="Burns C."/>
            <person name="Canback B."/>
            <person name="Casselton L.A."/>
            <person name="Cheng C.K."/>
            <person name="Deng J."/>
            <person name="Dietrich F.S."/>
            <person name="Fargo D.C."/>
            <person name="Farman M.L."/>
            <person name="Gathman A.C."/>
            <person name="Goldberg J."/>
            <person name="Guigo R."/>
            <person name="Hoegger P.J."/>
            <person name="Hooker J.B."/>
            <person name="Huggins A."/>
            <person name="James T.Y."/>
            <person name="Kamada T."/>
            <person name="Kilaru S."/>
            <person name="Kodira C."/>
            <person name="Kues U."/>
            <person name="Kupfer D."/>
            <person name="Kwan H.S."/>
            <person name="Lomsadze A."/>
            <person name="Li W."/>
            <person name="Lilly W.W."/>
            <person name="Ma L.J."/>
            <person name="Mackey A.J."/>
            <person name="Manning G."/>
            <person name="Martin F."/>
            <person name="Muraguchi H."/>
            <person name="Natvig D.O."/>
            <person name="Palmerini H."/>
            <person name="Ramesh M.A."/>
            <person name="Rehmeyer C.J."/>
            <person name="Roe B.A."/>
            <person name="Shenoy N."/>
            <person name="Stanke M."/>
            <person name="Ter-Hovhannisyan V."/>
            <person name="Tunlid A."/>
            <person name="Velagapudi R."/>
            <person name="Vision T.J."/>
            <person name="Zeng Q."/>
            <person name="Zolan M.E."/>
            <person name="Pukkila P.J."/>
        </authorList>
    </citation>
    <scope>NUCLEOTIDE SEQUENCE [LARGE SCALE GENOMIC DNA]</scope>
    <source>
        <strain evidence="4">Okayama-7 / 130 / ATCC MYA-4618 / FGSC 9003</strain>
    </source>
</reference>
<evidence type="ECO:0000313" key="4">
    <source>
        <dbReference type="Proteomes" id="UP000001861"/>
    </source>
</evidence>
<comment type="caution">
    <text evidence="3">The sequence shown here is derived from an EMBL/GenBank/DDBJ whole genome shotgun (WGS) entry which is preliminary data.</text>
</comment>
<sequence>MFNQSTNFSIDNRHGGKLINVSGDYIHYEGVPNSSSTCSHSPDHGISVLRNHILASAMHDADDEADNYVPGCHKGTRTKVQNDLLTWIYDSGEPQAVDLEDVQSPPPSSSTSTRIAWLKGPAGSGKSAIMRSLAETCDAEGGLAASFFFSYRSGERSTTKGFIATLAYQIAQKIPDARRFISAAIARDEAVCSKRLGKQLELLVVQPVQEAWASRSPYDTSQWPKVIFIDGLDECLKEGHKLEILRSLHSAIAIHQLPFSIVISSRPDQPMRDHFAEIAAREFVLDERYKPSLDIELFFRAELERIRRKYKIEDVNWPAEESIRRLVVNASGQFIYATTVLKFIDDPNEYDPQGQLKIVLLAKARPLSSTAAPRGYRNPLAHLDALYSAILHRCPNPRLSALAIRLLNSISQFREEYTRGKTGINIILPSLMGEVANRFLQYKASDVEMLFGGLHSLVHVPQRGTADLYYFHHKSLLDFLEDRERCGPDLFVSEDTVMVKAALHCQRWASARHHQVSIDKVPPGWVFPYARRIISTAVVGKDSNLDWWLDYLFSKDALKLSTVPVQEAL</sequence>
<accession>A8NIA1</accession>